<dbReference type="Pfam" id="PF03713">
    <property type="entry name" value="DUF305"/>
    <property type="match status" value="1"/>
</dbReference>
<dbReference type="AlphaFoldDB" id="A0A1I3W0H8"/>
<reference evidence="2 3" key="1">
    <citation type="submission" date="2016-10" db="EMBL/GenBank/DDBJ databases">
        <authorList>
            <person name="de Groot N.N."/>
        </authorList>
    </citation>
    <scope>NUCLEOTIDE SEQUENCE [LARGE SCALE GENOMIC DNA]</scope>
    <source>
        <strain evidence="2 3">LMG 23650</strain>
    </source>
</reference>
<proteinExistence type="predicted"/>
<dbReference type="Gene3D" id="1.20.1260.10">
    <property type="match status" value="1"/>
</dbReference>
<dbReference type="OrthoDB" id="8603558at2"/>
<evidence type="ECO:0000313" key="3">
    <source>
        <dbReference type="Proteomes" id="UP000199548"/>
    </source>
</evidence>
<keyword evidence="3" id="KW-1185">Reference proteome</keyword>
<organism evidence="2 3">
    <name type="scientific">Paraburkholderia megapolitana</name>
    <dbReference type="NCBI Taxonomy" id="420953"/>
    <lineage>
        <taxon>Bacteria</taxon>
        <taxon>Pseudomonadati</taxon>
        <taxon>Pseudomonadota</taxon>
        <taxon>Betaproteobacteria</taxon>
        <taxon>Burkholderiales</taxon>
        <taxon>Burkholderiaceae</taxon>
        <taxon>Paraburkholderia</taxon>
    </lineage>
</organism>
<evidence type="ECO:0000313" key="2">
    <source>
        <dbReference type="EMBL" id="SFK00127.1"/>
    </source>
</evidence>
<dbReference type="InterPro" id="IPR012347">
    <property type="entry name" value="Ferritin-like"/>
</dbReference>
<gene>
    <name evidence="2" type="ORF">SAMN05192543_11541</name>
</gene>
<dbReference type="PANTHER" id="PTHR36933">
    <property type="entry name" value="SLL0788 PROTEIN"/>
    <property type="match status" value="1"/>
</dbReference>
<dbReference type="STRING" id="420953.SAMN05192543_11541"/>
<accession>A0A1I3W0H8</accession>
<dbReference type="RefSeq" id="WP_091020308.1">
    <property type="nucleotide sequence ID" value="NZ_FOQU01000015.1"/>
</dbReference>
<protein>
    <submittedName>
        <fullName evidence="2">Uncharacterized conserved protein, DUF305 family</fullName>
    </submittedName>
</protein>
<dbReference type="InterPro" id="IPR005183">
    <property type="entry name" value="DUF305_CopM-like"/>
</dbReference>
<name>A0A1I3W0H8_9BURK</name>
<dbReference type="Proteomes" id="UP000199548">
    <property type="component" value="Unassembled WGS sequence"/>
</dbReference>
<evidence type="ECO:0000259" key="1">
    <source>
        <dbReference type="Pfam" id="PF03713"/>
    </source>
</evidence>
<feature type="domain" description="DUF305" evidence="1">
    <location>
        <begin position="57"/>
        <end position="221"/>
    </location>
</feature>
<dbReference type="EMBL" id="FOQU01000015">
    <property type="protein sequence ID" value="SFK00127.1"/>
    <property type="molecule type" value="Genomic_DNA"/>
</dbReference>
<sequence>MLSNTRLLFAGSRWRRAVFFGLTFALGAFIGLASAIACLRHTMIDEIRTLVGGGAVDIGFSQAMIAHHDQAVSIARIADTSTSPQEKNIAEAIISNQLIQIGQMRGWLEIWGKDELPKDYKMSWMLPTGKGDQVLWTSFRAMCGPDVGMPGLASVDEMTAFRKARGKQADVQFLQLMIRHHQGGLPMLRYAALNAESYLVRSLAYSEQFEEVQEIAWMQQQLSLLGEKPLPFRLADRLSTTP</sequence>
<dbReference type="PANTHER" id="PTHR36933:SF1">
    <property type="entry name" value="SLL0788 PROTEIN"/>
    <property type="match status" value="1"/>
</dbReference>